<comment type="similarity">
    <text evidence="2">Belongs to the ParB family.</text>
</comment>
<dbReference type="InterPro" id="IPR003115">
    <property type="entry name" value="ParB_N"/>
</dbReference>
<protein>
    <submittedName>
        <fullName evidence="6">Chromosome partitioning protein ParB</fullName>
    </submittedName>
</protein>
<accession>A0A419T1U2</accession>
<dbReference type="GO" id="GO:0045881">
    <property type="term" value="P:positive regulation of sporulation resulting in formation of a cellular spore"/>
    <property type="evidence" value="ECO:0007669"/>
    <property type="project" value="TreeGrafter"/>
</dbReference>
<dbReference type="InterPro" id="IPR050336">
    <property type="entry name" value="Chromosome_partition/occlusion"/>
</dbReference>
<dbReference type="RefSeq" id="WP_120169496.1">
    <property type="nucleotide sequence ID" value="NZ_MCIB01000021.1"/>
</dbReference>
<dbReference type="Pfam" id="PF23552">
    <property type="entry name" value="ParB_C"/>
    <property type="match status" value="1"/>
</dbReference>
<comment type="caution">
    <text evidence="6">The sequence shown here is derived from an EMBL/GenBank/DDBJ whole genome shotgun (WGS) entry which is preliminary data.</text>
</comment>
<dbReference type="PANTHER" id="PTHR33375">
    <property type="entry name" value="CHROMOSOME-PARTITIONING PROTEIN PARB-RELATED"/>
    <property type="match status" value="1"/>
</dbReference>
<reference evidence="6 7" key="1">
    <citation type="submission" date="2016-08" db="EMBL/GenBank/DDBJ databases">
        <title>Novel Firmicutes and Novel Genomes.</title>
        <authorList>
            <person name="Poppleton D.I."/>
            <person name="Gribaldo S."/>
        </authorList>
    </citation>
    <scope>NUCLEOTIDE SEQUENCE [LARGE SCALE GENOMIC DNA]</scope>
    <source>
        <strain evidence="6 7">CTT3</strain>
    </source>
</reference>
<feature type="domain" description="ParB-like N-terminal" evidence="5">
    <location>
        <begin position="35"/>
        <end position="124"/>
    </location>
</feature>
<dbReference type="CDD" id="cd16393">
    <property type="entry name" value="SPO0J_N"/>
    <property type="match status" value="1"/>
</dbReference>
<dbReference type="InterPro" id="IPR004437">
    <property type="entry name" value="ParB/RepB/Spo0J"/>
</dbReference>
<evidence type="ECO:0000313" key="7">
    <source>
        <dbReference type="Proteomes" id="UP000284177"/>
    </source>
</evidence>
<dbReference type="PANTHER" id="PTHR33375:SF1">
    <property type="entry name" value="CHROMOSOME-PARTITIONING PROTEIN PARB-RELATED"/>
    <property type="match status" value="1"/>
</dbReference>
<dbReference type="Proteomes" id="UP000284177">
    <property type="component" value="Unassembled WGS sequence"/>
</dbReference>
<proteinExistence type="inferred from homology"/>
<dbReference type="NCBIfam" id="TIGR00180">
    <property type="entry name" value="parB_part"/>
    <property type="match status" value="1"/>
</dbReference>
<dbReference type="SMART" id="SM00470">
    <property type="entry name" value="ParB"/>
    <property type="match status" value="1"/>
</dbReference>
<dbReference type="GO" id="GO:0005694">
    <property type="term" value="C:chromosome"/>
    <property type="evidence" value="ECO:0007669"/>
    <property type="project" value="TreeGrafter"/>
</dbReference>
<evidence type="ECO:0000313" key="6">
    <source>
        <dbReference type="EMBL" id="RKD31381.1"/>
    </source>
</evidence>
<dbReference type="GO" id="GO:0009295">
    <property type="term" value="C:nucleoid"/>
    <property type="evidence" value="ECO:0007669"/>
    <property type="project" value="UniProtKB-SubCell"/>
</dbReference>
<dbReference type="GO" id="GO:0003677">
    <property type="term" value="F:DNA binding"/>
    <property type="evidence" value="ECO:0007669"/>
    <property type="project" value="UniProtKB-KW"/>
</dbReference>
<dbReference type="SUPFAM" id="SSF110849">
    <property type="entry name" value="ParB/Sulfiredoxin"/>
    <property type="match status" value="1"/>
</dbReference>
<dbReference type="OrthoDB" id="9802051at2"/>
<dbReference type="FunFam" id="3.90.1530.30:FF:000001">
    <property type="entry name" value="Chromosome partitioning protein ParB"/>
    <property type="match status" value="1"/>
</dbReference>
<keyword evidence="4" id="KW-0238">DNA-binding</keyword>
<dbReference type="SUPFAM" id="SSF109709">
    <property type="entry name" value="KorB DNA-binding domain-like"/>
    <property type="match status" value="1"/>
</dbReference>
<evidence type="ECO:0000256" key="1">
    <source>
        <dbReference type="ARBA" id="ARBA00004453"/>
    </source>
</evidence>
<dbReference type="AlphaFoldDB" id="A0A419T1U2"/>
<evidence type="ECO:0000259" key="5">
    <source>
        <dbReference type="SMART" id="SM00470"/>
    </source>
</evidence>
<name>A0A419T1U2_9FIRM</name>
<dbReference type="FunFam" id="1.10.10.2830:FF:000001">
    <property type="entry name" value="Chromosome partitioning protein ParB"/>
    <property type="match status" value="1"/>
</dbReference>
<evidence type="ECO:0000256" key="2">
    <source>
        <dbReference type="ARBA" id="ARBA00006295"/>
    </source>
</evidence>
<dbReference type="Gene3D" id="1.10.10.2830">
    <property type="match status" value="1"/>
</dbReference>
<dbReference type="InterPro" id="IPR057240">
    <property type="entry name" value="ParB_dimer_C"/>
</dbReference>
<dbReference type="EMBL" id="MCIB01000021">
    <property type="protein sequence ID" value="RKD31381.1"/>
    <property type="molecule type" value="Genomic_DNA"/>
</dbReference>
<organism evidence="6 7">
    <name type="scientific">Thermohalobacter berrensis</name>
    <dbReference type="NCBI Taxonomy" id="99594"/>
    <lineage>
        <taxon>Bacteria</taxon>
        <taxon>Bacillati</taxon>
        <taxon>Bacillota</taxon>
        <taxon>Tissierellia</taxon>
        <taxon>Tissierellales</taxon>
        <taxon>Thermohalobacteraceae</taxon>
        <taxon>Thermohalobacter</taxon>
    </lineage>
</organism>
<sequence>MARKKRGLGKGLSALIPDEPIKEIGSSNKDKEVVTNIDISLIEPNKEQPRREFNKSSIDELAASIKAHGVLQPIIVRKTDGGYQIVAGERRWRAAQKAGLKEIPCIVRDLEQLKSIEIAIIENIQREDLNPIEEALAYKKLIEKYGLTQEETSEIVGKSRSYIANMIRLLKLDNRVIDMILNGEISSGHGKALLPIKDNETQYKIAKTIADKNLSVRETEKLVKKILSKDNEDKKDKKKNKKDPVIVEIEERLRKVLGTKVNINKGKKKGKIEIEYYSDEDLERILDILSHS</sequence>
<comment type="subcellular location">
    <subcellularLocation>
        <location evidence="1">Cytoplasm</location>
        <location evidence="1">Nucleoid</location>
    </subcellularLocation>
</comment>
<dbReference type="Gene3D" id="3.90.1530.30">
    <property type="match status" value="1"/>
</dbReference>
<dbReference type="Pfam" id="PF02195">
    <property type="entry name" value="ParB_N"/>
    <property type="match status" value="1"/>
</dbReference>
<evidence type="ECO:0000256" key="4">
    <source>
        <dbReference type="ARBA" id="ARBA00023125"/>
    </source>
</evidence>
<dbReference type="Pfam" id="PF17762">
    <property type="entry name" value="HTH_ParB"/>
    <property type="match status" value="1"/>
</dbReference>
<evidence type="ECO:0000256" key="3">
    <source>
        <dbReference type="ARBA" id="ARBA00022829"/>
    </source>
</evidence>
<keyword evidence="3" id="KW-0159">Chromosome partition</keyword>
<dbReference type="GO" id="GO:0007059">
    <property type="term" value="P:chromosome segregation"/>
    <property type="evidence" value="ECO:0007669"/>
    <property type="project" value="UniProtKB-KW"/>
</dbReference>
<keyword evidence="7" id="KW-1185">Reference proteome</keyword>
<gene>
    <name evidence="6" type="ORF">BET03_12880</name>
</gene>
<dbReference type="InterPro" id="IPR041468">
    <property type="entry name" value="HTH_ParB/Spo0J"/>
</dbReference>
<dbReference type="InterPro" id="IPR036086">
    <property type="entry name" value="ParB/Sulfiredoxin_sf"/>
</dbReference>